<name>A0A6C0AX26_9ZZZZ</name>
<feature type="transmembrane region" description="Helical" evidence="1">
    <location>
        <begin position="6"/>
        <end position="27"/>
    </location>
</feature>
<protein>
    <recommendedName>
        <fullName evidence="2">HNH nuclease domain-containing protein</fullName>
    </recommendedName>
</protein>
<dbReference type="InterPro" id="IPR003615">
    <property type="entry name" value="HNH_nuc"/>
</dbReference>
<dbReference type="Pfam" id="PF01844">
    <property type="entry name" value="HNH"/>
    <property type="match status" value="1"/>
</dbReference>
<keyword evidence="1" id="KW-0472">Membrane</keyword>
<proteinExistence type="predicted"/>
<evidence type="ECO:0000259" key="2">
    <source>
        <dbReference type="SMART" id="SM00507"/>
    </source>
</evidence>
<evidence type="ECO:0000313" key="3">
    <source>
        <dbReference type="EMBL" id="QHS83910.1"/>
    </source>
</evidence>
<sequence length="199" mass="23127">MLKIYYTYFIYLTMKIELIIFAITSFLVVNSYCDNKYIQKIISYKKYFEMATYLFVGFSLYLMIKKNPNQSRSMMSQVSNIIKYMPIDRNATAVLTPFFDVSDNINGEPTGLLSSFIAPQQKRMMNSGNDTTKRSVSETKKKWVASQQNWKCGLCNTQLQAWFEVDHRIELEHGGSNHVNNLIALCRDCHGKKTMMSRL</sequence>
<dbReference type="EMBL" id="MN738770">
    <property type="protein sequence ID" value="QHS83910.1"/>
    <property type="molecule type" value="Genomic_DNA"/>
</dbReference>
<keyword evidence="1" id="KW-1133">Transmembrane helix</keyword>
<dbReference type="Gene3D" id="1.10.30.50">
    <property type="match status" value="1"/>
</dbReference>
<organism evidence="3">
    <name type="scientific">viral metagenome</name>
    <dbReference type="NCBI Taxonomy" id="1070528"/>
    <lineage>
        <taxon>unclassified sequences</taxon>
        <taxon>metagenomes</taxon>
        <taxon>organismal metagenomes</taxon>
    </lineage>
</organism>
<dbReference type="SMART" id="SM00507">
    <property type="entry name" value="HNHc"/>
    <property type="match status" value="1"/>
</dbReference>
<accession>A0A6C0AX26</accession>
<dbReference type="InterPro" id="IPR002711">
    <property type="entry name" value="HNH"/>
</dbReference>
<feature type="transmembrane region" description="Helical" evidence="1">
    <location>
        <begin position="47"/>
        <end position="64"/>
    </location>
</feature>
<dbReference type="CDD" id="cd00085">
    <property type="entry name" value="HNHc"/>
    <property type="match status" value="1"/>
</dbReference>
<keyword evidence="1" id="KW-0812">Transmembrane</keyword>
<dbReference type="AlphaFoldDB" id="A0A6C0AX26"/>
<dbReference type="GO" id="GO:0008270">
    <property type="term" value="F:zinc ion binding"/>
    <property type="evidence" value="ECO:0007669"/>
    <property type="project" value="InterPro"/>
</dbReference>
<dbReference type="GO" id="GO:0004519">
    <property type="term" value="F:endonuclease activity"/>
    <property type="evidence" value="ECO:0007669"/>
    <property type="project" value="InterPro"/>
</dbReference>
<dbReference type="GO" id="GO:0003676">
    <property type="term" value="F:nucleic acid binding"/>
    <property type="evidence" value="ECO:0007669"/>
    <property type="project" value="InterPro"/>
</dbReference>
<evidence type="ECO:0000256" key="1">
    <source>
        <dbReference type="SAM" id="Phobius"/>
    </source>
</evidence>
<reference evidence="3" key="1">
    <citation type="journal article" date="2020" name="Nature">
        <title>Giant virus diversity and host interactions through global metagenomics.</title>
        <authorList>
            <person name="Schulz F."/>
            <person name="Roux S."/>
            <person name="Paez-Espino D."/>
            <person name="Jungbluth S."/>
            <person name="Walsh D.A."/>
            <person name="Denef V.J."/>
            <person name="McMahon K.D."/>
            <person name="Konstantinidis K.T."/>
            <person name="Eloe-Fadrosh E.A."/>
            <person name="Kyrpides N.C."/>
            <person name="Woyke T."/>
        </authorList>
    </citation>
    <scope>NUCLEOTIDE SEQUENCE</scope>
    <source>
        <strain evidence="3">GVMAG-S-ERX555965-48</strain>
    </source>
</reference>
<feature type="domain" description="HNH nuclease" evidence="2">
    <location>
        <begin position="139"/>
        <end position="191"/>
    </location>
</feature>